<sequence length="145" mass="15892">MKKTANSTEETKKLAKATAGSLKGSQTLGLIGDLGAGKTVFVQGLAEALGIKKQVISPTFNLMKIYEIKKTGPIKKLIHVDAYRLTNGQELLEIGLDEYFNQSDCLVVIEWADKVRDILPAGSLILNFAEGQTENQRIIEIKTED</sequence>
<evidence type="ECO:0000256" key="1">
    <source>
        <dbReference type="ARBA" id="ARBA00004496"/>
    </source>
</evidence>
<keyword evidence="5" id="KW-0819">tRNA processing</keyword>
<protein>
    <recommendedName>
        <fullName evidence="3">tRNA threonylcarbamoyladenosine biosynthesis protein TsaE</fullName>
    </recommendedName>
    <alternativeName>
        <fullName evidence="10">t(6)A37 threonylcarbamoyladenosine biosynthesis protein TsaE</fullName>
    </alternativeName>
</protein>
<dbReference type="GO" id="GO:0005524">
    <property type="term" value="F:ATP binding"/>
    <property type="evidence" value="ECO:0007669"/>
    <property type="project" value="UniProtKB-KW"/>
</dbReference>
<dbReference type="InterPro" id="IPR003442">
    <property type="entry name" value="T6A_TsaE"/>
</dbReference>
<comment type="caution">
    <text evidence="11">The sequence shown here is derived from an EMBL/GenBank/DDBJ whole genome shotgun (WGS) entry which is preliminary data.</text>
</comment>
<dbReference type="PANTHER" id="PTHR33540:SF2">
    <property type="entry name" value="TRNA THREONYLCARBAMOYLADENOSINE BIOSYNTHESIS PROTEIN TSAE"/>
    <property type="match status" value="1"/>
</dbReference>
<evidence type="ECO:0000256" key="7">
    <source>
        <dbReference type="ARBA" id="ARBA00022741"/>
    </source>
</evidence>
<reference evidence="12" key="1">
    <citation type="submission" date="2017-09" db="EMBL/GenBank/DDBJ databases">
        <title>Depth-based differentiation of microbial function through sediment-hosted aquifers and enrichment of novel symbionts in the deep terrestrial subsurface.</title>
        <authorList>
            <person name="Probst A.J."/>
            <person name="Ladd B."/>
            <person name="Jarett J.K."/>
            <person name="Geller-Mcgrath D.E."/>
            <person name="Sieber C.M.K."/>
            <person name="Emerson J.B."/>
            <person name="Anantharaman K."/>
            <person name="Thomas B.C."/>
            <person name="Malmstrom R."/>
            <person name="Stieglmeier M."/>
            <person name="Klingl A."/>
            <person name="Woyke T."/>
            <person name="Ryan C.M."/>
            <person name="Banfield J.F."/>
        </authorList>
    </citation>
    <scope>NUCLEOTIDE SEQUENCE [LARGE SCALE GENOMIC DNA]</scope>
</reference>
<keyword evidence="8" id="KW-0067">ATP-binding</keyword>
<evidence type="ECO:0000256" key="2">
    <source>
        <dbReference type="ARBA" id="ARBA00007599"/>
    </source>
</evidence>
<dbReference type="AlphaFoldDB" id="A0A2M6WBQ4"/>
<evidence type="ECO:0000313" key="12">
    <source>
        <dbReference type="Proteomes" id="UP000230543"/>
    </source>
</evidence>
<dbReference type="SUPFAM" id="SSF52540">
    <property type="entry name" value="P-loop containing nucleoside triphosphate hydrolases"/>
    <property type="match status" value="1"/>
</dbReference>
<evidence type="ECO:0000256" key="5">
    <source>
        <dbReference type="ARBA" id="ARBA00022694"/>
    </source>
</evidence>
<keyword evidence="7" id="KW-0547">Nucleotide-binding</keyword>
<dbReference type="NCBIfam" id="TIGR00150">
    <property type="entry name" value="T6A_YjeE"/>
    <property type="match status" value="1"/>
</dbReference>
<dbReference type="InterPro" id="IPR027417">
    <property type="entry name" value="P-loop_NTPase"/>
</dbReference>
<dbReference type="GO" id="GO:0046872">
    <property type="term" value="F:metal ion binding"/>
    <property type="evidence" value="ECO:0007669"/>
    <property type="project" value="UniProtKB-KW"/>
</dbReference>
<dbReference type="Proteomes" id="UP000230543">
    <property type="component" value="Unassembled WGS sequence"/>
</dbReference>
<dbReference type="EMBL" id="PFBO01000123">
    <property type="protein sequence ID" value="PIT90207.1"/>
    <property type="molecule type" value="Genomic_DNA"/>
</dbReference>
<evidence type="ECO:0000256" key="4">
    <source>
        <dbReference type="ARBA" id="ARBA00022490"/>
    </source>
</evidence>
<dbReference type="Gene3D" id="3.40.50.300">
    <property type="entry name" value="P-loop containing nucleotide triphosphate hydrolases"/>
    <property type="match status" value="1"/>
</dbReference>
<dbReference type="Pfam" id="PF02367">
    <property type="entry name" value="TsaE"/>
    <property type="match status" value="1"/>
</dbReference>
<accession>A0A2M6WBQ4</accession>
<evidence type="ECO:0000256" key="6">
    <source>
        <dbReference type="ARBA" id="ARBA00022723"/>
    </source>
</evidence>
<dbReference type="GO" id="GO:0016740">
    <property type="term" value="F:transferase activity"/>
    <property type="evidence" value="ECO:0007669"/>
    <property type="project" value="UniProtKB-KW"/>
</dbReference>
<keyword evidence="9" id="KW-0460">Magnesium</keyword>
<evidence type="ECO:0000256" key="9">
    <source>
        <dbReference type="ARBA" id="ARBA00022842"/>
    </source>
</evidence>
<keyword evidence="6" id="KW-0479">Metal-binding</keyword>
<name>A0A2M6WBQ4_9BACT</name>
<dbReference type="GO" id="GO:0002949">
    <property type="term" value="P:tRNA threonylcarbamoyladenosine modification"/>
    <property type="evidence" value="ECO:0007669"/>
    <property type="project" value="InterPro"/>
</dbReference>
<comment type="subcellular location">
    <subcellularLocation>
        <location evidence="1">Cytoplasm</location>
    </subcellularLocation>
</comment>
<organism evidence="11 12">
    <name type="scientific">Candidatus Komeilibacteria bacterium CG10_big_fil_rev_8_21_14_0_10_41_13</name>
    <dbReference type="NCBI Taxonomy" id="1974476"/>
    <lineage>
        <taxon>Bacteria</taxon>
        <taxon>Candidatus Komeiliibacteriota</taxon>
    </lineage>
</organism>
<evidence type="ECO:0000313" key="11">
    <source>
        <dbReference type="EMBL" id="PIT90207.1"/>
    </source>
</evidence>
<proteinExistence type="inferred from homology"/>
<evidence type="ECO:0000256" key="10">
    <source>
        <dbReference type="ARBA" id="ARBA00032441"/>
    </source>
</evidence>
<dbReference type="GO" id="GO:0005737">
    <property type="term" value="C:cytoplasm"/>
    <property type="evidence" value="ECO:0007669"/>
    <property type="project" value="UniProtKB-SubCell"/>
</dbReference>
<keyword evidence="4" id="KW-0963">Cytoplasm</keyword>
<dbReference type="PANTHER" id="PTHR33540">
    <property type="entry name" value="TRNA THREONYLCARBAMOYLADENOSINE BIOSYNTHESIS PROTEIN TSAE"/>
    <property type="match status" value="1"/>
</dbReference>
<evidence type="ECO:0000256" key="3">
    <source>
        <dbReference type="ARBA" id="ARBA00019010"/>
    </source>
</evidence>
<gene>
    <name evidence="11" type="ORF">COU22_03460</name>
</gene>
<evidence type="ECO:0000256" key="8">
    <source>
        <dbReference type="ARBA" id="ARBA00022840"/>
    </source>
</evidence>
<comment type="similarity">
    <text evidence="2">Belongs to the TsaE family.</text>
</comment>
<keyword evidence="11" id="KW-0808">Transferase</keyword>